<reference evidence="1" key="1">
    <citation type="submission" date="2023-08" db="EMBL/GenBank/DDBJ databases">
        <title>Complete genome sequence of Mycoplasma seminis 2200.</title>
        <authorList>
            <person name="Spergser J."/>
        </authorList>
    </citation>
    <scope>NUCLEOTIDE SEQUENCE [LARGE SCALE GENOMIC DNA]</scope>
    <source>
        <strain evidence="1">2200</strain>
    </source>
</reference>
<keyword evidence="2" id="KW-1185">Reference proteome</keyword>
<gene>
    <name evidence="1" type="ORF">Q8852_00385</name>
</gene>
<name>A0ABY9HAI7_9MOLU</name>
<evidence type="ECO:0000313" key="1">
    <source>
        <dbReference type="EMBL" id="WLP85612.1"/>
    </source>
</evidence>
<dbReference type="RefSeq" id="WP_305938042.1">
    <property type="nucleotide sequence ID" value="NZ_CP132191.1"/>
</dbReference>
<evidence type="ECO:0000313" key="2">
    <source>
        <dbReference type="Proteomes" id="UP001237011"/>
    </source>
</evidence>
<protein>
    <submittedName>
        <fullName evidence="1">Uncharacterized protein</fullName>
    </submittedName>
</protein>
<dbReference type="EMBL" id="CP132191">
    <property type="protein sequence ID" value="WLP85612.1"/>
    <property type="molecule type" value="Genomic_DNA"/>
</dbReference>
<sequence length="175" mass="20868">MGSVVKAHCPDCDYTYTYVFGLVQDLMPFQMFLNLYAKKQKDLFNKEIFKEVMYEELETDLMFMLKEKNEQEQILEKNFENINNFFSAEEKQIIKSNIVMGGELESYPVFRMDQAPEKREIFNIPLVKILIMGSEPYNRKYNPAVYYVQFSEDHSRLTCPRHGDKRAEFVSEEQY</sequence>
<proteinExistence type="predicted"/>
<organism evidence="1 2">
    <name type="scientific">Mycoplasma seminis</name>
    <dbReference type="NCBI Taxonomy" id="512749"/>
    <lineage>
        <taxon>Bacteria</taxon>
        <taxon>Bacillati</taxon>
        <taxon>Mycoplasmatota</taxon>
        <taxon>Mollicutes</taxon>
        <taxon>Mycoplasmataceae</taxon>
        <taxon>Mycoplasma</taxon>
    </lineage>
</organism>
<dbReference type="Proteomes" id="UP001237011">
    <property type="component" value="Chromosome"/>
</dbReference>
<accession>A0ABY9HAI7</accession>